<dbReference type="EC" id="2.7.7.48" evidence="1"/>
<proteinExistence type="predicted"/>
<keyword evidence="11" id="KW-1185">Reference proteome</keyword>
<name>A0ABY3SSC7_9VIRU</name>
<evidence type="ECO:0000256" key="4">
    <source>
        <dbReference type="ARBA" id="ARBA00022695"/>
    </source>
</evidence>
<evidence type="ECO:0000313" key="11">
    <source>
        <dbReference type="Proteomes" id="UP001060301"/>
    </source>
</evidence>
<evidence type="ECO:0000256" key="3">
    <source>
        <dbReference type="ARBA" id="ARBA00022679"/>
    </source>
</evidence>
<comment type="catalytic activity">
    <reaction evidence="8">
        <text>RNA(n) + a ribonucleoside 5'-triphosphate = RNA(n+1) + diphosphate</text>
        <dbReference type="Rhea" id="RHEA:21248"/>
        <dbReference type="Rhea" id="RHEA-COMP:14527"/>
        <dbReference type="Rhea" id="RHEA-COMP:17342"/>
        <dbReference type="ChEBI" id="CHEBI:33019"/>
        <dbReference type="ChEBI" id="CHEBI:61557"/>
        <dbReference type="ChEBI" id="CHEBI:140395"/>
        <dbReference type="EC" id="2.7.7.48"/>
    </reaction>
</comment>
<evidence type="ECO:0000313" key="10">
    <source>
        <dbReference type="EMBL" id="UJQ85001.1"/>
    </source>
</evidence>
<evidence type="ECO:0000256" key="8">
    <source>
        <dbReference type="ARBA" id="ARBA00048744"/>
    </source>
</evidence>
<evidence type="ECO:0000256" key="1">
    <source>
        <dbReference type="ARBA" id="ARBA00012494"/>
    </source>
</evidence>
<evidence type="ECO:0000256" key="6">
    <source>
        <dbReference type="ARBA" id="ARBA00022953"/>
    </source>
</evidence>
<accession>A0ABY3SSC7</accession>
<evidence type="ECO:0000256" key="7">
    <source>
        <dbReference type="ARBA" id="ARBA00030248"/>
    </source>
</evidence>
<keyword evidence="3" id="KW-0808">Transferase</keyword>
<sequence length="661" mass="74869">MKSYVLYLQGLYSAIISQIAEHRPHLQLDCLRDHSRLLSLVDRRGLHFLMIDLPLMGKHFDKCLAKGRLTPSGSAGQRPYKRNVAIPRLFKGLLQLVFDDSGVLRANPDIQAISYLRQLYYAAKKVKVPCEDSRTWEHVNEFFKVDLQCRHPSLEWDEDVIRTSDLDSVCLSDATVRSRDCGGNLSLFDGEPTQSDPPPERSTLEATQRVADIVSSLIGRFDPLEWRTKHGPGAVADLGRTQFKYDFPTWPAKLSGVFPQAEFAFANYGLWLDSLGSDGHFPSENEPPSKLIAVPKTLSGPRLIASEPVSHQWCQQAVKDFLATRLAETPIRSSIRFDDQTQNQAFALRASHTQSHVTVDLSSASDRLSCWVVERIFRRNHSLIEALHATRTRWVINTIDRKSPRYHRLRKFACMGSACTFPVQSYVFCILAVSSVLVSRGIYPTIRSIQKASQEVRVFGDDIIVPSDGWTVLQGLLGHLGLEVNHKKTFENGKFRESCGVDAYDGTDVTPTYSMTYPEVSRPGSIMSLVDTHNNFAKRGYWRVCEYIKSTVLKVRHFAFPQVPIGSGTLGWADPMGYDYSRLRRRYNRDLHRVEYLCDSAISRVTRTPPRSGSGILQYFTEAKHPPLSKEERLGPLQRVTSSLRRRWEVPGDFQFSGKVS</sequence>
<dbReference type="InterPro" id="IPR005093">
    <property type="entry name" value="RNArep_beta"/>
</dbReference>
<evidence type="ECO:0000256" key="5">
    <source>
        <dbReference type="ARBA" id="ARBA00022741"/>
    </source>
</evidence>
<dbReference type="InterPro" id="IPR043502">
    <property type="entry name" value="DNA/RNA_pol_sf"/>
</dbReference>
<dbReference type="Pfam" id="PF03431">
    <property type="entry name" value="RNA_replicase_B"/>
    <property type="match status" value="1"/>
</dbReference>
<keyword evidence="5" id="KW-0547">Nucleotide-binding</keyword>
<dbReference type="Proteomes" id="UP001060301">
    <property type="component" value="Segment"/>
</dbReference>
<reference evidence="10" key="1">
    <citation type="submission" date="2021-05" db="EMBL/GenBank/DDBJ databases">
        <authorList>
            <person name="Chen Y.-M."/>
            <person name="Zhang Y.-Z."/>
        </authorList>
    </citation>
    <scope>NUCLEOTIDE SEQUENCE</scope>
    <source>
        <strain evidence="10">S48-k141_1263470</strain>
    </source>
</reference>
<reference evidence="10" key="2">
    <citation type="journal article" date="2022" name="Nat. Microbiol.">
        <title>RNA viromes from terrestrial sites across China expand environmental viral diversity.</title>
        <authorList>
            <person name="Chiapello M."/>
            <person name="Rodriguez-Romero J."/>
            <person name="Ayllon M.A."/>
            <person name="Turina M."/>
        </authorList>
    </citation>
    <scope>NUCLEOTIDE SEQUENCE</scope>
    <source>
        <strain evidence="10">S48-k141_1263470</strain>
    </source>
</reference>
<dbReference type="EMBL" id="MZ679514">
    <property type="protein sequence ID" value="UJQ85001.1"/>
    <property type="molecule type" value="Genomic_RNA"/>
</dbReference>
<dbReference type="InterPro" id="IPR007096">
    <property type="entry name" value="RNA-dir_Rpol_cat_phage"/>
</dbReference>
<evidence type="ECO:0000259" key="9">
    <source>
        <dbReference type="PROSITE" id="PS50522"/>
    </source>
</evidence>
<dbReference type="SUPFAM" id="SSF56672">
    <property type="entry name" value="DNA/RNA polymerases"/>
    <property type="match status" value="1"/>
</dbReference>
<keyword evidence="6" id="KW-0693">Viral RNA replication</keyword>
<protein>
    <recommendedName>
        <fullName evidence="1">RNA-directed RNA polymerase</fullName>
        <ecNumber evidence="1">2.7.7.48</ecNumber>
    </recommendedName>
    <alternativeName>
        <fullName evidence="7">RNA replicase beta chain</fullName>
    </alternativeName>
</protein>
<evidence type="ECO:0000256" key="2">
    <source>
        <dbReference type="ARBA" id="ARBA00022484"/>
    </source>
</evidence>
<keyword evidence="4" id="KW-0548">Nucleotidyltransferase</keyword>
<dbReference type="PROSITE" id="PS50522">
    <property type="entry name" value="RDRP_PHAGE"/>
    <property type="match status" value="1"/>
</dbReference>
<keyword evidence="2" id="KW-0696">RNA-directed RNA polymerase</keyword>
<feature type="domain" description="RdRp catalytic" evidence="9">
    <location>
        <begin position="345"/>
        <end position="493"/>
    </location>
</feature>
<organism evidence="10 11">
    <name type="scientific">Leviviridae sp</name>
    <dbReference type="NCBI Taxonomy" id="2027243"/>
    <lineage>
        <taxon>Viruses</taxon>
        <taxon>Riboviria</taxon>
        <taxon>Orthornavirae</taxon>
        <taxon>Lenarviricota</taxon>
        <taxon>Leviviricetes</taxon>
        <taxon>Norzivirales</taxon>
        <taxon>Fiersviridae</taxon>
    </lineage>
</organism>